<evidence type="ECO:0000313" key="1">
    <source>
        <dbReference type="EMBL" id="MBX62198.1"/>
    </source>
</evidence>
<accession>A0A2P2Q5F0</accession>
<reference evidence="1" key="1">
    <citation type="submission" date="2018-02" db="EMBL/GenBank/DDBJ databases">
        <title>Rhizophora mucronata_Transcriptome.</title>
        <authorList>
            <person name="Meera S.P."/>
            <person name="Sreeshan A."/>
            <person name="Augustine A."/>
        </authorList>
    </citation>
    <scope>NUCLEOTIDE SEQUENCE</scope>
    <source>
        <tissue evidence="1">Leaf</tissue>
    </source>
</reference>
<dbReference type="EMBL" id="GGEC01081714">
    <property type="protein sequence ID" value="MBX62198.1"/>
    <property type="molecule type" value="Transcribed_RNA"/>
</dbReference>
<organism evidence="1">
    <name type="scientific">Rhizophora mucronata</name>
    <name type="common">Asiatic mangrove</name>
    <dbReference type="NCBI Taxonomy" id="61149"/>
    <lineage>
        <taxon>Eukaryota</taxon>
        <taxon>Viridiplantae</taxon>
        <taxon>Streptophyta</taxon>
        <taxon>Embryophyta</taxon>
        <taxon>Tracheophyta</taxon>
        <taxon>Spermatophyta</taxon>
        <taxon>Magnoliopsida</taxon>
        <taxon>eudicotyledons</taxon>
        <taxon>Gunneridae</taxon>
        <taxon>Pentapetalae</taxon>
        <taxon>rosids</taxon>
        <taxon>fabids</taxon>
        <taxon>Malpighiales</taxon>
        <taxon>Rhizophoraceae</taxon>
        <taxon>Rhizophora</taxon>
    </lineage>
</organism>
<protein>
    <submittedName>
        <fullName evidence="1">Uncharacterized protein</fullName>
    </submittedName>
</protein>
<dbReference type="AlphaFoldDB" id="A0A2P2Q5F0"/>
<sequence>MPTSTQRVLFLFRIKVPKKKQPFLAIPAFNYILDNRLFIGFTK</sequence>
<name>A0A2P2Q5F0_RHIMU</name>
<proteinExistence type="predicted"/>